<protein>
    <submittedName>
        <fullName evidence="2">Uncharacterized protein</fullName>
    </submittedName>
</protein>
<dbReference type="Proteomes" id="UP000231658">
    <property type="component" value="Unassembled WGS sequence"/>
</dbReference>
<feature type="compositionally biased region" description="Low complexity" evidence="1">
    <location>
        <begin position="167"/>
        <end position="176"/>
    </location>
</feature>
<feature type="compositionally biased region" description="Polar residues" evidence="1">
    <location>
        <begin position="131"/>
        <end position="142"/>
    </location>
</feature>
<dbReference type="RefSeq" id="WP_069188727.1">
    <property type="nucleotide sequence ID" value="NZ_FLYE01000023.1"/>
</dbReference>
<organism evidence="2 3">
    <name type="scientific">Candidatus Terasakiella magnetica</name>
    <dbReference type="NCBI Taxonomy" id="1867952"/>
    <lineage>
        <taxon>Bacteria</taxon>
        <taxon>Pseudomonadati</taxon>
        <taxon>Pseudomonadota</taxon>
        <taxon>Alphaproteobacteria</taxon>
        <taxon>Rhodospirillales</taxon>
        <taxon>Terasakiellaceae</taxon>
        <taxon>Terasakiella</taxon>
    </lineage>
</organism>
<reference evidence="2 3" key="1">
    <citation type="submission" date="2016-07" db="EMBL/GenBank/DDBJ databases">
        <authorList>
            <person name="Lefevre C.T."/>
        </authorList>
    </citation>
    <scope>NUCLEOTIDE SEQUENCE [LARGE SCALE GENOMIC DNA]</scope>
    <source>
        <strain evidence="2">PR1</strain>
    </source>
</reference>
<name>A0A1C3RH59_9PROT</name>
<dbReference type="EMBL" id="FLYE01000023">
    <property type="protein sequence ID" value="SCA56633.1"/>
    <property type="molecule type" value="Genomic_DNA"/>
</dbReference>
<feature type="compositionally biased region" description="Acidic residues" evidence="1">
    <location>
        <begin position="156"/>
        <end position="166"/>
    </location>
</feature>
<evidence type="ECO:0000313" key="3">
    <source>
        <dbReference type="Proteomes" id="UP000231658"/>
    </source>
</evidence>
<evidence type="ECO:0000256" key="1">
    <source>
        <dbReference type="SAM" id="MobiDB-lite"/>
    </source>
</evidence>
<gene>
    <name evidence="2" type="ORF">MTBPR1_30003</name>
</gene>
<dbReference type="AlphaFoldDB" id="A0A1C3RH59"/>
<dbReference type="STRING" id="1867952.MTBPR1_30003"/>
<proteinExistence type="predicted"/>
<accession>A0A1C3RH59</accession>
<sequence>MPNILKSKTYNGKSACIIKDKVPLRIQLDCLRVIKDKEISEGRRNRIASFNSDLIEFFEHKVEAQKSFENALDHASEENPIDLSDEPWIDFERVSRWGIDDKIPQWIAEIRLIKTIYTASDRGILHEPILTSENDQNESSEPSVGLHQADGFGDIELSDFDEDDFDFGGSNDDSIH</sequence>
<keyword evidence="3" id="KW-1185">Reference proteome</keyword>
<evidence type="ECO:0000313" key="2">
    <source>
        <dbReference type="EMBL" id="SCA56633.1"/>
    </source>
</evidence>
<feature type="region of interest" description="Disordered" evidence="1">
    <location>
        <begin position="131"/>
        <end position="176"/>
    </location>
</feature>